<dbReference type="GO" id="GO:0016491">
    <property type="term" value="F:oxidoreductase activity"/>
    <property type="evidence" value="ECO:0007669"/>
    <property type="project" value="UniProtKB-KW"/>
</dbReference>
<keyword evidence="5" id="KW-0812">Transmembrane</keyword>
<reference evidence="6 7" key="1">
    <citation type="submission" date="2023-08" db="EMBL/GenBank/DDBJ databases">
        <title>Black Yeasts Isolated from many extreme environments.</title>
        <authorList>
            <person name="Coleine C."/>
            <person name="Stajich J.E."/>
            <person name="Selbmann L."/>
        </authorList>
    </citation>
    <scope>NUCLEOTIDE SEQUENCE [LARGE SCALE GENOMIC DNA]</scope>
    <source>
        <strain evidence="6 7">CCFEE 5935</strain>
    </source>
</reference>
<name>A0AAV9PMX6_9PEZI</name>
<evidence type="ECO:0000313" key="7">
    <source>
        <dbReference type="Proteomes" id="UP001337655"/>
    </source>
</evidence>
<dbReference type="Proteomes" id="UP001337655">
    <property type="component" value="Unassembled WGS sequence"/>
</dbReference>
<dbReference type="GeneID" id="89922559"/>
<comment type="similarity">
    <text evidence="1">Belongs to the short-chain dehydrogenases/reductases (SDR) family.</text>
</comment>
<evidence type="ECO:0000256" key="2">
    <source>
        <dbReference type="ARBA" id="ARBA00022857"/>
    </source>
</evidence>
<dbReference type="AlphaFoldDB" id="A0AAV9PMX6"/>
<evidence type="ECO:0008006" key="8">
    <source>
        <dbReference type="Google" id="ProtNLM"/>
    </source>
</evidence>
<dbReference type="RefSeq" id="XP_064662800.1">
    <property type="nucleotide sequence ID" value="XM_064798473.1"/>
</dbReference>
<keyword evidence="7" id="KW-1185">Reference proteome</keyword>
<evidence type="ECO:0000256" key="4">
    <source>
        <dbReference type="SAM" id="MobiDB-lite"/>
    </source>
</evidence>
<dbReference type="Pfam" id="PF00106">
    <property type="entry name" value="adh_short"/>
    <property type="match status" value="1"/>
</dbReference>
<keyword evidence="3" id="KW-0560">Oxidoreductase</keyword>
<evidence type="ECO:0000256" key="1">
    <source>
        <dbReference type="ARBA" id="ARBA00006484"/>
    </source>
</evidence>
<dbReference type="PANTHER" id="PTHR43618:SF4">
    <property type="entry name" value="SHORT CHAIN DEHYDROGENASE_REDUCTASE FAMILY (AFU_ORTHOLOGUE AFUA_7G04540)"/>
    <property type="match status" value="1"/>
</dbReference>
<evidence type="ECO:0000256" key="3">
    <source>
        <dbReference type="ARBA" id="ARBA00023002"/>
    </source>
</evidence>
<dbReference type="InterPro" id="IPR002347">
    <property type="entry name" value="SDR_fam"/>
</dbReference>
<dbReference type="Gene3D" id="3.40.50.720">
    <property type="entry name" value="NAD(P)-binding Rossmann-like Domain"/>
    <property type="match status" value="1"/>
</dbReference>
<dbReference type="PRINTS" id="PR00080">
    <property type="entry name" value="SDRFAMILY"/>
</dbReference>
<feature type="transmembrane region" description="Helical" evidence="5">
    <location>
        <begin position="458"/>
        <end position="484"/>
    </location>
</feature>
<organism evidence="6 7">
    <name type="scientific">Saxophila tyrrhenica</name>
    <dbReference type="NCBI Taxonomy" id="1690608"/>
    <lineage>
        <taxon>Eukaryota</taxon>
        <taxon>Fungi</taxon>
        <taxon>Dikarya</taxon>
        <taxon>Ascomycota</taxon>
        <taxon>Pezizomycotina</taxon>
        <taxon>Dothideomycetes</taxon>
        <taxon>Dothideomycetidae</taxon>
        <taxon>Mycosphaerellales</taxon>
        <taxon>Extremaceae</taxon>
        <taxon>Saxophila</taxon>
    </lineage>
</organism>
<dbReference type="InterPro" id="IPR036291">
    <property type="entry name" value="NAD(P)-bd_dom_sf"/>
</dbReference>
<dbReference type="PRINTS" id="PR00081">
    <property type="entry name" value="GDHRDH"/>
</dbReference>
<accession>A0AAV9PMX6</accession>
<gene>
    <name evidence="6" type="ORF">LTR77_001211</name>
</gene>
<evidence type="ECO:0000313" key="6">
    <source>
        <dbReference type="EMBL" id="KAK5174131.1"/>
    </source>
</evidence>
<feature type="region of interest" description="Disordered" evidence="4">
    <location>
        <begin position="233"/>
        <end position="260"/>
    </location>
</feature>
<proteinExistence type="inferred from homology"/>
<keyword evidence="5" id="KW-0472">Membrane</keyword>
<keyword evidence="5" id="KW-1133">Transmembrane helix</keyword>
<keyword evidence="2" id="KW-0521">NADP</keyword>
<evidence type="ECO:0000256" key="5">
    <source>
        <dbReference type="SAM" id="Phobius"/>
    </source>
</evidence>
<sequence>MATGKAENHEIKTDDLFNVRHVSAVVTGGHTGIGLMIAQALVANGARVYITGRREDKLENAIEKYNTGPGKMELLVGDVSKKEECIRLAKEVTQKEMRGIQLLVNNAGIARDDNTKFSSNGRPDVNSADSISQHFLRSEEQQWLDTFHTNVTGQYFMSMAFLPLLAKGTDQTPGYSSSIVNVSSISGSMKGSSNGQFAYASSKAAFTHLGRMLATTFKDVKVRVNTIAPGVFPSEMTTGSSGEDNKSQLDMQMSNPAGRPGHDTDMAATILFLAGKGGVFYNDQVLYPDGVTSFLIRRLNLHTQTQRNLHHQPTNQPIITSEATVALMPGSMEALFVKSIFNTILRWFAPSPTAPQAPLAHYTTTTTTSALETRRATRAAFSADATVASAAGSRYTGAPATRFAQEAIKSDLWVAIEWLCNWILPPALLLWLAHGTVNWRAWFWETVGELPLASVGEVVLAVITFVLLLPFRLLGATAAGVLALTTRFRLRDHLAFFSRWLDSVSLALRYNPVVDTLYLHYQETRNWLGRYKLWILACGVLLYHLSKQDQSVSAYESAGLVEWAEVDRQVVVPEMFWRHRALHLGLDPRGC</sequence>
<dbReference type="PANTHER" id="PTHR43618">
    <property type="entry name" value="7-ALPHA-HYDROXYSTEROID DEHYDROGENASE"/>
    <property type="match status" value="1"/>
</dbReference>
<dbReference type="InterPro" id="IPR052178">
    <property type="entry name" value="Sec_Metab_Biosynth_SDR"/>
</dbReference>
<dbReference type="EMBL" id="JAVRRT010000002">
    <property type="protein sequence ID" value="KAK5174131.1"/>
    <property type="molecule type" value="Genomic_DNA"/>
</dbReference>
<dbReference type="SUPFAM" id="SSF51735">
    <property type="entry name" value="NAD(P)-binding Rossmann-fold domains"/>
    <property type="match status" value="1"/>
</dbReference>
<comment type="caution">
    <text evidence="6">The sequence shown here is derived from an EMBL/GenBank/DDBJ whole genome shotgun (WGS) entry which is preliminary data.</text>
</comment>
<feature type="compositionally biased region" description="Polar residues" evidence="4">
    <location>
        <begin position="235"/>
        <end position="255"/>
    </location>
</feature>
<protein>
    <recommendedName>
        <fullName evidence="8">NAD(P)-binding protein</fullName>
    </recommendedName>
</protein>